<proteinExistence type="predicted"/>
<dbReference type="Proteomes" id="UP001597189">
    <property type="component" value="Unassembled WGS sequence"/>
</dbReference>
<keyword evidence="2" id="KW-1185">Reference proteome</keyword>
<organism evidence="1 2">
    <name type="scientific">Levilactobacillus lanxiensis</name>
    <dbReference type="NCBI Taxonomy" id="2799568"/>
    <lineage>
        <taxon>Bacteria</taxon>
        <taxon>Bacillati</taxon>
        <taxon>Bacillota</taxon>
        <taxon>Bacilli</taxon>
        <taxon>Lactobacillales</taxon>
        <taxon>Lactobacillaceae</taxon>
        <taxon>Levilactobacillus</taxon>
    </lineage>
</organism>
<accession>A0ABW4D4Y9</accession>
<reference evidence="2" key="1">
    <citation type="journal article" date="2019" name="Int. J. Syst. Evol. Microbiol.">
        <title>The Global Catalogue of Microorganisms (GCM) 10K type strain sequencing project: providing services to taxonomists for standard genome sequencing and annotation.</title>
        <authorList>
            <consortium name="The Broad Institute Genomics Platform"/>
            <consortium name="The Broad Institute Genome Sequencing Center for Infectious Disease"/>
            <person name="Wu L."/>
            <person name="Ma J."/>
        </authorList>
    </citation>
    <scope>NUCLEOTIDE SEQUENCE [LARGE SCALE GENOMIC DNA]</scope>
    <source>
        <strain evidence="2">CCM 8979</strain>
    </source>
</reference>
<name>A0ABW4D4Y9_9LACO</name>
<dbReference type="EMBL" id="JBHTOD010000004">
    <property type="protein sequence ID" value="MFD1455213.1"/>
    <property type="molecule type" value="Genomic_DNA"/>
</dbReference>
<protein>
    <submittedName>
        <fullName evidence="1">Uncharacterized protein</fullName>
    </submittedName>
</protein>
<comment type="caution">
    <text evidence="1">The sequence shown here is derived from an EMBL/GenBank/DDBJ whole genome shotgun (WGS) entry which is preliminary data.</text>
</comment>
<gene>
    <name evidence="1" type="ORF">ACFQ44_05870</name>
</gene>
<sequence>MGQHERILDAIQEGSEIGLSKGFDYDGSLYLFVDSVAQVAGLIVRQMLVEFPELIKRKIKISYTESDVFPSNDNIKYPHSHVEVTVTWMIGEVKEGQK</sequence>
<dbReference type="RefSeq" id="WP_203644468.1">
    <property type="nucleotide sequence ID" value="NZ_BOLN01000004.1"/>
</dbReference>
<evidence type="ECO:0000313" key="2">
    <source>
        <dbReference type="Proteomes" id="UP001597189"/>
    </source>
</evidence>
<evidence type="ECO:0000313" key="1">
    <source>
        <dbReference type="EMBL" id="MFD1455213.1"/>
    </source>
</evidence>